<gene>
    <name evidence="3" type="ORF">ACFP1G_06800</name>
</gene>
<dbReference type="InterPro" id="IPR014973">
    <property type="entry name" value="DUF1835"/>
</dbReference>
<comment type="caution">
    <text evidence="3">The sequence shown here is derived from an EMBL/GenBank/DDBJ whole genome shotgun (WGS) entry which is preliminary data.</text>
</comment>
<evidence type="ECO:0000259" key="2">
    <source>
        <dbReference type="Pfam" id="PF12395"/>
    </source>
</evidence>
<proteinExistence type="predicted"/>
<name>A0ABW1SRP2_9LACO</name>
<dbReference type="Pfam" id="PF12395">
    <property type="entry name" value="DUF3658"/>
    <property type="match status" value="1"/>
</dbReference>
<evidence type="ECO:0000313" key="3">
    <source>
        <dbReference type="EMBL" id="MFC6207185.1"/>
    </source>
</evidence>
<protein>
    <submittedName>
        <fullName evidence="3">DUF1835 domain-containing protein</fullName>
    </submittedName>
</protein>
<dbReference type="RefSeq" id="WP_164508755.1">
    <property type="nucleotide sequence ID" value="NZ_RHNY01000009.1"/>
</dbReference>
<dbReference type="Pfam" id="PF08874">
    <property type="entry name" value="DUF1835"/>
    <property type="match status" value="1"/>
</dbReference>
<accession>A0ABW1SRP2</accession>
<feature type="domain" description="DUF3658" evidence="2">
    <location>
        <begin position="145"/>
        <end position="229"/>
    </location>
</feature>
<evidence type="ECO:0000259" key="1">
    <source>
        <dbReference type="Pfam" id="PF08874"/>
    </source>
</evidence>
<keyword evidence="4" id="KW-1185">Reference proteome</keyword>
<feature type="domain" description="DUF1835" evidence="1">
    <location>
        <begin position="2"/>
        <end position="112"/>
    </location>
</feature>
<dbReference type="EMBL" id="JBHSSK010000021">
    <property type="protein sequence ID" value="MFC6207185.1"/>
    <property type="molecule type" value="Genomic_DNA"/>
</dbReference>
<evidence type="ECO:0000313" key="4">
    <source>
        <dbReference type="Proteomes" id="UP001596254"/>
    </source>
</evidence>
<reference evidence="4" key="1">
    <citation type="journal article" date="2019" name="Int. J. Syst. Evol. Microbiol.">
        <title>The Global Catalogue of Microorganisms (GCM) 10K type strain sequencing project: providing services to taxonomists for standard genome sequencing and annotation.</title>
        <authorList>
            <consortium name="The Broad Institute Genomics Platform"/>
            <consortium name="The Broad Institute Genome Sequencing Center for Infectious Disease"/>
            <person name="Wu L."/>
            <person name="Ma J."/>
        </authorList>
    </citation>
    <scope>NUCLEOTIDE SEQUENCE [LARGE SCALE GENOMIC DNA]</scope>
    <source>
        <strain evidence="4">CCM 8905</strain>
    </source>
</reference>
<organism evidence="3 4">
    <name type="scientific">Levilactobacillus tongjiangensis</name>
    <dbReference type="NCBI Taxonomy" id="2486023"/>
    <lineage>
        <taxon>Bacteria</taxon>
        <taxon>Bacillati</taxon>
        <taxon>Bacillota</taxon>
        <taxon>Bacilli</taxon>
        <taxon>Lactobacillales</taxon>
        <taxon>Lactobacillaceae</taxon>
        <taxon>Levilactobacillus</taxon>
    </lineage>
</organism>
<dbReference type="Proteomes" id="UP001596254">
    <property type="component" value="Unassembled WGS sequence"/>
</dbReference>
<dbReference type="InterPro" id="IPR022123">
    <property type="entry name" value="DUF3658"/>
</dbReference>
<sequence>MDIVFNESFGNGLAGALQQPVVGLQLDLQVGDLGRLTGESTDFWQMKAQLEGTETATELAQTVQQGIGQLQAAIDRGDAIRVWWSDHPDDRLGFMWLCALMKDVSNQLTQVKVPLERATSGAPIVFQQLVSLGEWDGNAALVFLSTATDVPASERLALSEEWTQQVAENAPLRVTVNGHTLGVPVDFWDKLIAAEIRPNKSVIWTIGRVLGELPVGLPDWWVRGRLAVLRQS</sequence>